<dbReference type="EnsemblPlants" id="OGLUM08G11080.1">
    <property type="protein sequence ID" value="OGLUM08G11080.1"/>
    <property type="gene ID" value="OGLUM08G11080"/>
</dbReference>
<dbReference type="Gramene" id="OGLUM08G11080.1">
    <property type="protein sequence ID" value="OGLUM08G11080.1"/>
    <property type="gene ID" value="OGLUM08G11080"/>
</dbReference>
<dbReference type="AlphaFoldDB" id="A0A0E0ATV1"/>
<sequence>MNPCQWCSELGDRHHLPQFQPSSSTFDFSLSSESQFNLGHEAFLRPIQHHVYACMIIIHIKLASSSPEASHHRRVVLLVVTAI</sequence>
<evidence type="ECO:0000313" key="1">
    <source>
        <dbReference type="EnsemblPlants" id="OGLUM08G11080.1"/>
    </source>
</evidence>
<dbReference type="Proteomes" id="UP000026961">
    <property type="component" value="Chromosome 8"/>
</dbReference>
<accession>A0A0E0ATV1</accession>
<dbReference type="HOGENOM" id="CLU_2546319_0_0_1"/>
<keyword evidence="2" id="KW-1185">Reference proteome</keyword>
<organism evidence="1">
    <name type="scientific">Oryza glumipatula</name>
    <dbReference type="NCBI Taxonomy" id="40148"/>
    <lineage>
        <taxon>Eukaryota</taxon>
        <taxon>Viridiplantae</taxon>
        <taxon>Streptophyta</taxon>
        <taxon>Embryophyta</taxon>
        <taxon>Tracheophyta</taxon>
        <taxon>Spermatophyta</taxon>
        <taxon>Magnoliopsida</taxon>
        <taxon>Liliopsida</taxon>
        <taxon>Poales</taxon>
        <taxon>Poaceae</taxon>
        <taxon>BOP clade</taxon>
        <taxon>Oryzoideae</taxon>
        <taxon>Oryzeae</taxon>
        <taxon>Oryzinae</taxon>
        <taxon>Oryza</taxon>
    </lineage>
</organism>
<reference evidence="1" key="1">
    <citation type="submission" date="2015-04" db="UniProtKB">
        <authorList>
            <consortium name="EnsemblPlants"/>
        </authorList>
    </citation>
    <scope>IDENTIFICATION</scope>
</reference>
<evidence type="ECO:0000313" key="2">
    <source>
        <dbReference type="Proteomes" id="UP000026961"/>
    </source>
</evidence>
<protein>
    <submittedName>
        <fullName evidence="1">Uncharacterized protein</fullName>
    </submittedName>
</protein>
<name>A0A0E0ATV1_9ORYZ</name>
<proteinExistence type="predicted"/>
<reference evidence="1" key="2">
    <citation type="submission" date="2018-05" db="EMBL/GenBank/DDBJ databases">
        <title>OgluRS3 (Oryza glumaepatula Reference Sequence Version 3).</title>
        <authorList>
            <person name="Zhang J."/>
            <person name="Kudrna D."/>
            <person name="Lee S."/>
            <person name="Talag J."/>
            <person name="Welchert J."/>
            <person name="Wing R.A."/>
        </authorList>
    </citation>
    <scope>NUCLEOTIDE SEQUENCE [LARGE SCALE GENOMIC DNA]</scope>
</reference>